<dbReference type="CDD" id="cd18130">
    <property type="entry name" value="ASADH_C_arch_fung_like"/>
    <property type="match status" value="1"/>
</dbReference>
<keyword evidence="3 6" id="KW-0560">Oxidoreductase</keyword>
<dbReference type="EMBL" id="MT631697">
    <property type="protein sequence ID" value="QNO57649.1"/>
    <property type="molecule type" value="Genomic_DNA"/>
</dbReference>
<dbReference type="SUPFAM" id="SSF51735">
    <property type="entry name" value="NAD(P)-binding Rossmann-fold domains"/>
    <property type="match status" value="1"/>
</dbReference>
<dbReference type="Gene3D" id="3.40.50.720">
    <property type="entry name" value="NAD(P)-binding Rossmann-like Domain"/>
    <property type="match status" value="1"/>
</dbReference>
<dbReference type="InterPro" id="IPR005676">
    <property type="entry name" value="Asp_semi-ald_DH_pep-lack"/>
</dbReference>
<dbReference type="AlphaFoldDB" id="A0A7G9ZBL5"/>
<organism evidence="6">
    <name type="scientific">Candidatus Methanophaga sp. ANME-1 ERB7</name>
    <dbReference type="NCBI Taxonomy" id="2759913"/>
    <lineage>
        <taxon>Archaea</taxon>
        <taxon>Methanobacteriati</taxon>
        <taxon>Methanobacteriota</taxon>
        <taxon>Stenosarchaea group</taxon>
        <taxon>Methanomicrobia</taxon>
        <taxon>Candidatus Methanophagales</taxon>
        <taxon>Candidatus Methanophagaceae</taxon>
        <taxon>Candidatus Methanophaga</taxon>
    </lineage>
</organism>
<dbReference type="Gene3D" id="3.30.360.10">
    <property type="entry name" value="Dihydrodipicolinate Reductase, domain 2"/>
    <property type="match status" value="1"/>
</dbReference>
<dbReference type="GO" id="GO:0050661">
    <property type="term" value="F:NADP binding"/>
    <property type="evidence" value="ECO:0007669"/>
    <property type="project" value="InterPro"/>
</dbReference>
<dbReference type="InterPro" id="IPR051823">
    <property type="entry name" value="ASADH-related"/>
</dbReference>
<protein>
    <submittedName>
        <fullName evidence="6">Aspartate-semialdehyde dehydrogenase</fullName>
        <ecNumber evidence="6">1.2.1.11</ecNumber>
    </submittedName>
</protein>
<name>A0A7G9ZBL5_9EURY</name>
<dbReference type="GO" id="GO:0004073">
    <property type="term" value="F:aspartate-semialdehyde dehydrogenase activity"/>
    <property type="evidence" value="ECO:0007669"/>
    <property type="project" value="UniProtKB-EC"/>
</dbReference>
<evidence type="ECO:0000256" key="1">
    <source>
        <dbReference type="ARBA" id="ARBA00010584"/>
    </source>
</evidence>
<dbReference type="EC" id="1.2.1.11" evidence="6"/>
<comment type="similarity">
    <text evidence="1">Belongs to the aspartate-semialdehyde dehydrogenase family.</text>
</comment>
<evidence type="ECO:0000313" key="6">
    <source>
        <dbReference type="EMBL" id="QNO57649.1"/>
    </source>
</evidence>
<sequence>MHIFILKSLASASGNLAIVCFHLCISTLHAGTIKRFKSFTKEGIRDAAMRRIKVGVLGATGSVGQRFVQLLDGHPWFELGALYASERSAGKKYREVAKWFLPYEMPEAAAETVVKSVDDISETDDIALMFSALPRPTAIKVEKSCAQAGYAVSSNVAVHRMEKDVPLVIPEVNRDHLALIEEQRSKRGWDGFIITNPNCSTIVMVLSLKPLMSLKLKEVRVSTMQAVSGAGYAGVSSMAILDNVLPFIATEEGKMESEPLKILGTLEGSEIKDANVNICASCHRVPVTDGHTEAIWVKFEDRVTEAEVKNAFVNFPREIDTPFSPEKPIIVREEQDRPQPKLDRDAGRGMSISVGRIRSGRLENEMKYIAQGHNTVRGAAGASILNAEVLVEKGYI</sequence>
<evidence type="ECO:0000256" key="3">
    <source>
        <dbReference type="ARBA" id="ARBA00023002"/>
    </source>
</evidence>
<evidence type="ECO:0000256" key="4">
    <source>
        <dbReference type="PIRSR" id="PIRSR000148-1"/>
    </source>
</evidence>
<dbReference type="NCBIfam" id="TIGR00978">
    <property type="entry name" value="asd_EA"/>
    <property type="match status" value="1"/>
</dbReference>
<dbReference type="InterPro" id="IPR036291">
    <property type="entry name" value="NAD(P)-bd_dom_sf"/>
</dbReference>
<dbReference type="Pfam" id="PF01118">
    <property type="entry name" value="Semialdhyde_dh"/>
    <property type="match status" value="1"/>
</dbReference>
<dbReference type="InterPro" id="IPR000534">
    <property type="entry name" value="Semialdehyde_DH_NAD-bd"/>
</dbReference>
<accession>A0A7G9ZBL5</accession>
<feature type="active site" description="Acyl-thioester intermediate" evidence="4">
    <location>
        <position position="199"/>
    </location>
</feature>
<dbReference type="PIRSF" id="PIRSF000148">
    <property type="entry name" value="ASA_dh"/>
    <property type="match status" value="1"/>
</dbReference>
<feature type="active site" description="Proton acceptor" evidence="4">
    <location>
        <position position="291"/>
    </location>
</feature>
<dbReference type="NCBIfam" id="NF006416">
    <property type="entry name" value="PRK08664.1"/>
    <property type="match status" value="1"/>
</dbReference>
<evidence type="ECO:0000259" key="5">
    <source>
        <dbReference type="SMART" id="SM00859"/>
    </source>
</evidence>
<dbReference type="GO" id="GO:0009088">
    <property type="term" value="P:threonine biosynthetic process"/>
    <property type="evidence" value="ECO:0007669"/>
    <property type="project" value="UniProtKB-ARBA"/>
</dbReference>
<dbReference type="PANTHER" id="PTHR46718">
    <property type="entry name" value="ASPARTATE-SEMIALDEHYDE DEHYDROGENASE"/>
    <property type="match status" value="1"/>
</dbReference>
<dbReference type="Pfam" id="PF02774">
    <property type="entry name" value="Semialdhyde_dhC"/>
    <property type="match status" value="1"/>
</dbReference>
<reference evidence="6" key="1">
    <citation type="submission" date="2020-06" db="EMBL/GenBank/DDBJ databases">
        <title>Unique genomic features of the anaerobic methanotrophic archaea.</title>
        <authorList>
            <person name="Chadwick G.L."/>
            <person name="Skennerton C.T."/>
            <person name="Laso-Perez R."/>
            <person name="Leu A.O."/>
            <person name="Speth D.R."/>
            <person name="Yu H."/>
            <person name="Morgan-Lang C."/>
            <person name="Hatzenpichler R."/>
            <person name="Goudeau D."/>
            <person name="Malmstrom R."/>
            <person name="Brazelton W.J."/>
            <person name="Woyke T."/>
            <person name="Hallam S.J."/>
            <person name="Tyson G.W."/>
            <person name="Wegener G."/>
            <person name="Boetius A."/>
            <person name="Orphan V."/>
        </authorList>
    </citation>
    <scope>NUCLEOTIDE SEQUENCE</scope>
</reference>
<keyword evidence="2" id="KW-0521">NADP</keyword>
<dbReference type="PANTHER" id="PTHR46718:SF1">
    <property type="entry name" value="ASPARTATE-SEMIALDEHYDE DEHYDROGENASE"/>
    <property type="match status" value="1"/>
</dbReference>
<dbReference type="SUPFAM" id="SSF55347">
    <property type="entry name" value="Glyceraldehyde-3-phosphate dehydrogenase-like, C-terminal domain"/>
    <property type="match status" value="1"/>
</dbReference>
<dbReference type="GO" id="GO:0009086">
    <property type="term" value="P:methionine biosynthetic process"/>
    <property type="evidence" value="ECO:0007669"/>
    <property type="project" value="TreeGrafter"/>
</dbReference>
<dbReference type="CDD" id="cd02315">
    <property type="entry name" value="ScASADH_like_N"/>
    <property type="match status" value="1"/>
</dbReference>
<dbReference type="SMART" id="SM00859">
    <property type="entry name" value="Semialdhyde_dh"/>
    <property type="match status" value="1"/>
</dbReference>
<proteinExistence type="inferred from homology"/>
<dbReference type="GO" id="GO:0051287">
    <property type="term" value="F:NAD binding"/>
    <property type="evidence" value="ECO:0007669"/>
    <property type="project" value="InterPro"/>
</dbReference>
<feature type="domain" description="Semialdehyde dehydrogenase NAD-binding" evidence="5">
    <location>
        <begin position="53"/>
        <end position="180"/>
    </location>
</feature>
<gene>
    <name evidence="6" type="primary">asd</name>
    <name evidence="6" type="ORF">LLBILDAL_00008</name>
</gene>
<dbReference type="GO" id="GO:0046983">
    <property type="term" value="F:protein dimerization activity"/>
    <property type="evidence" value="ECO:0007669"/>
    <property type="project" value="InterPro"/>
</dbReference>
<evidence type="ECO:0000256" key="2">
    <source>
        <dbReference type="ARBA" id="ARBA00022857"/>
    </source>
</evidence>
<dbReference type="InterPro" id="IPR012280">
    <property type="entry name" value="Semialdhyde_DH_dimer_dom"/>
</dbReference>